<organism evidence="2 3">
    <name type="scientific">Sporosarcina jeotgali</name>
    <dbReference type="NCBI Taxonomy" id="3020056"/>
    <lineage>
        <taxon>Bacteria</taxon>
        <taxon>Bacillati</taxon>
        <taxon>Bacillota</taxon>
        <taxon>Bacilli</taxon>
        <taxon>Bacillales</taxon>
        <taxon>Caryophanaceae</taxon>
        <taxon>Sporosarcina</taxon>
    </lineage>
</organism>
<dbReference type="Pfam" id="PF10026">
    <property type="entry name" value="DUF2268"/>
    <property type="match status" value="1"/>
</dbReference>
<dbReference type="EMBL" id="CP116341">
    <property type="protein sequence ID" value="WOV85685.1"/>
    <property type="molecule type" value="Genomic_DNA"/>
</dbReference>
<evidence type="ECO:0000313" key="2">
    <source>
        <dbReference type="EMBL" id="WOV85685.1"/>
    </source>
</evidence>
<sequence length="261" mass="30131">MPVIKTNEWLLDFYQDPLKLCKKLQLFFPGISEGEIFDYFRLHGMYYKAVKSPSSLVETMISNDIWTIVEKEQQALQKKWAGPDVPIIILPSNTNDKKLMRETKGKAGLAFSDKLILFIPETIAMNELKALFIHEYNHVCRIWHTKKDEKAFTLLDSIILEGLAEHAVLERLGEAFTSSWTKLYSKQKLETIWKEIILPERKLKKSHARHNQFLYGWKGLPKMAGYCAGYYLVQKYATSHNTAMIDLLEESAEVIAGLTVE</sequence>
<gene>
    <name evidence="2" type="ORF">PGH26_07035</name>
</gene>
<proteinExistence type="predicted"/>
<dbReference type="RefSeq" id="WP_323693283.1">
    <property type="nucleotide sequence ID" value="NZ_CP116341.1"/>
</dbReference>
<name>A0ABZ0L0H6_9BACL</name>
<evidence type="ECO:0000259" key="1">
    <source>
        <dbReference type="Pfam" id="PF10026"/>
    </source>
</evidence>
<protein>
    <submittedName>
        <fullName evidence="2">DUF2268 domain-containing protein</fullName>
    </submittedName>
</protein>
<feature type="domain" description="DUF2268" evidence="1">
    <location>
        <begin position="65"/>
        <end position="255"/>
    </location>
</feature>
<dbReference type="Proteomes" id="UP001303532">
    <property type="component" value="Chromosome"/>
</dbReference>
<reference evidence="2 3" key="1">
    <citation type="submission" date="2023-01" db="EMBL/GenBank/DDBJ databases">
        <title>Sporosarcina sp. nov., isolated from Korean tranditional fermented seafood 'Jeotgal'.</title>
        <authorList>
            <person name="Yang A.-I."/>
        </authorList>
    </citation>
    <scope>NUCLEOTIDE SEQUENCE [LARGE SCALE GENOMIC DNA]</scope>
    <source>
        <strain evidence="2 3">B2O-1</strain>
    </source>
</reference>
<dbReference type="InterPro" id="IPR018728">
    <property type="entry name" value="DUF2268"/>
</dbReference>
<accession>A0ABZ0L0H6</accession>
<keyword evidence="3" id="KW-1185">Reference proteome</keyword>
<evidence type="ECO:0000313" key="3">
    <source>
        <dbReference type="Proteomes" id="UP001303532"/>
    </source>
</evidence>